<feature type="compositionally biased region" description="Polar residues" evidence="1">
    <location>
        <begin position="34"/>
        <end position="45"/>
    </location>
</feature>
<evidence type="ECO:0000256" key="1">
    <source>
        <dbReference type="SAM" id="MobiDB-lite"/>
    </source>
</evidence>
<feature type="domain" description="LITAF" evidence="2">
    <location>
        <begin position="135"/>
        <end position="230"/>
    </location>
</feature>
<organism evidence="3 4">
    <name type="scientific">Clonostachys byssicola</name>
    <dbReference type="NCBI Taxonomy" id="160290"/>
    <lineage>
        <taxon>Eukaryota</taxon>
        <taxon>Fungi</taxon>
        <taxon>Dikarya</taxon>
        <taxon>Ascomycota</taxon>
        <taxon>Pezizomycotina</taxon>
        <taxon>Sordariomycetes</taxon>
        <taxon>Hypocreomycetidae</taxon>
        <taxon>Hypocreales</taxon>
        <taxon>Bionectriaceae</taxon>
        <taxon>Clonostachys</taxon>
    </lineage>
</organism>
<sequence>MSFTPSPMTPNPPTAVLRSTTPPPIYSPDGLAHSQVSQEIGEASNQSFSSFHHLDTKTSSPTNETSDESDEALILDGALSGPVRGEGSMSTARAPASLDYGLRLHESSTASLRSIQSNSKTAFRPDTSYSMPASTANITVTPLHLLGDQADFVDCPFCRRRVETRVKKNASTATHLPLCVSTYTYSFSIAATGLFFTTVGGVVAPYAAKWKCHISHFCTNCGKKVAVKRHGSDEMRALGTPDHLRQVSKYAAASTPYTSDNYGH</sequence>
<dbReference type="AlphaFoldDB" id="A0A9N9Y2B4"/>
<reference evidence="3 4" key="2">
    <citation type="submission" date="2021-10" db="EMBL/GenBank/DDBJ databases">
        <authorList>
            <person name="Piombo E."/>
        </authorList>
    </citation>
    <scope>NUCLEOTIDE SEQUENCE [LARGE SCALE GENOMIC DNA]</scope>
</reference>
<dbReference type="OrthoDB" id="5599753at2759"/>
<comment type="caution">
    <text evidence="3">The sequence shown here is derived from an EMBL/GenBank/DDBJ whole genome shotgun (WGS) entry which is preliminary data.</text>
</comment>
<reference evidence="4" key="1">
    <citation type="submission" date="2019-06" db="EMBL/GenBank/DDBJ databases">
        <authorList>
            <person name="Broberg M."/>
        </authorList>
    </citation>
    <scope>NUCLEOTIDE SEQUENCE [LARGE SCALE GENOMIC DNA]</scope>
</reference>
<accession>A0A9N9Y2B4</accession>
<evidence type="ECO:0000313" key="3">
    <source>
        <dbReference type="EMBL" id="CAG9984894.1"/>
    </source>
</evidence>
<dbReference type="PROSITE" id="PS51837">
    <property type="entry name" value="LITAF"/>
    <property type="match status" value="1"/>
</dbReference>
<evidence type="ECO:0000259" key="2">
    <source>
        <dbReference type="PROSITE" id="PS51837"/>
    </source>
</evidence>
<name>A0A9N9Y2B4_9HYPO</name>
<keyword evidence="4" id="KW-1185">Reference proteome</keyword>
<dbReference type="EMBL" id="CABFNO020001394">
    <property type="protein sequence ID" value="CAG9984894.1"/>
    <property type="molecule type" value="Genomic_DNA"/>
</dbReference>
<protein>
    <recommendedName>
        <fullName evidence="2">LITAF domain-containing protein</fullName>
    </recommendedName>
</protein>
<dbReference type="Pfam" id="PF10601">
    <property type="entry name" value="zf-LITAF-like"/>
    <property type="match status" value="1"/>
</dbReference>
<dbReference type="Proteomes" id="UP000754883">
    <property type="component" value="Unassembled WGS sequence"/>
</dbReference>
<feature type="region of interest" description="Disordered" evidence="1">
    <location>
        <begin position="1"/>
        <end position="45"/>
    </location>
</feature>
<proteinExistence type="predicted"/>
<evidence type="ECO:0000313" key="4">
    <source>
        <dbReference type="Proteomes" id="UP000754883"/>
    </source>
</evidence>
<dbReference type="InterPro" id="IPR006629">
    <property type="entry name" value="LITAF"/>
</dbReference>
<gene>
    <name evidence="3" type="ORF">CBYS24578_00006573</name>
</gene>